<accession>A0A919YIJ7</accession>
<evidence type="ECO:0000256" key="8">
    <source>
        <dbReference type="ARBA" id="ARBA00022927"/>
    </source>
</evidence>
<keyword evidence="4" id="KW-0813">Transport</keyword>
<dbReference type="EMBL" id="BOSE01000001">
    <property type="protein sequence ID" value="GIP14548.1"/>
    <property type="molecule type" value="Genomic_DNA"/>
</dbReference>
<dbReference type="Pfam" id="PF02050">
    <property type="entry name" value="FliJ"/>
    <property type="match status" value="1"/>
</dbReference>
<sequence length="148" mass="17646">MASFKYGFQKIVDLKESEKTQAEWLLSDAIAILNEENEQLRQIKQQQQEWEQKLEQAVLEASPLADVITINEYIEYLEQKIKSKLKDIKRAEHKVELRRNELAHKMKEEKVWHKAKEHAFAKFQYNMLLKEQQELDEMASIRFMSPAP</sequence>
<comment type="caution">
    <text evidence="12">The sequence shown here is derived from an EMBL/GenBank/DDBJ whole genome shotgun (WGS) entry which is preliminary data.</text>
</comment>
<dbReference type="Proteomes" id="UP000683139">
    <property type="component" value="Unassembled WGS sequence"/>
</dbReference>
<keyword evidence="11" id="KW-0175">Coiled coil</keyword>
<evidence type="ECO:0000256" key="4">
    <source>
        <dbReference type="ARBA" id="ARBA00022448"/>
    </source>
</evidence>
<evidence type="ECO:0000256" key="7">
    <source>
        <dbReference type="ARBA" id="ARBA00022795"/>
    </source>
</evidence>
<keyword evidence="13" id="KW-1185">Reference proteome</keyword>
<reference evidence="12" key="1">
    <citation type="submission" date="2021-03" db="EMBL/GenBank/DDBJ databases">
        <title>Antimicrobial resistance genes in bacteria isolated from Japanese honey, and their potential for conferring macrolide and lincosamide resistance in the American foulbrood pathogen Paenibacillus larvae.</title>
        <authorList>
            <person name="Okamoto M."/>
            <person name="Kumagai M."/>
            <person name="Kanamori H."/>
            <person name="Takamatsu D."/>
        </authorList>
    </citation>
    <scope>NUCLEOTIDE SEQUENCE</scope>
    <source>
        <strain evidence="12">J40TS1</strain>
    </source>
</reference>
<organism evidence="12 13">
    <name type="scientific">Paenibacillus montaniterrae</name>
    <dbReference type="NCBI Taxonomy" id="429341"/>
    <lineage>
        <taxon>Bacteria</taxon>
        <taxon>Bacillati</taxon>
        <taxon>Bacillota</taxon>
        <taxon>Bacilli</taxon>
        <taxon>Bacillales</taxon>
        <taxon>Paenibacillaceae</taxon>
        <taxon>Paenibacillus</taxon>
    </lineage>
</organism>
<evidence type="ECO:0000256" key="5">
    <source>
        <dbReference type="ARBA" id="ARBA00022475"/>
    </source>
</evidence>
<dbReference type="RefSeq" id="WP_213512766.1">
    <property type="nucleotide sequence ID" value="NZ_BOSE01000001.1"/>
</dbReference>
<dbReference type="NCBIfam" id="TIGR02473">
    <property type="entry name" value="flagell_FliJ"/>
    <property type="match status" value="1"/>
</dbReference>
<evidence type="ECO:0000256" key="11">
    <source>
        <dbReference type="SAM" id="Coils"/>
    </source>
</evidence>
<dbReference type="AlphaFoldDB" id="A0A919YIJ7"/>
<keyword evidence="10" id="KW-1006">Bacterial flagellum protein export</keyword>
<dbReference type="InterPro" id="IPR012823">
    <property type="entry name" value="Flagell_FliJ"/>
</dbReference>
<gene>
    <name evidence="12" type="ORF">J40TS1_01900</name>
</gene>
<dbReference type="GO" id="GO:0006935">
    <property type="term" value="P:chemotaxis"/>
    <property type="evidence" value="ECO:0007669"/>
    <property type="project" value="UniProtKB-KW"/>
</dbReference>
<feature type="coiled-coil region" evidence="11">
    <location>
        <begin position="26"/>
        <end position="94"/>
    </location>
</feature>
<keyword evidence="8" id="KW-0653">Protein transport</keyword>
<comment type="similarity">
    <text evidence="2">Belongs to the FliJ family.</text>
</comment>
<dbReference type="GO" id="GO:0044781">
    <property type="term" value="P:bacterial-type flagellum organization"/>
    <property type="evidence" value="ECO:0007669"/>
    <property type="project" value="UniProtKB-KW"/>
</dbReference>
<keyword evidence="7" id="KW-1005">Bacterial flagellum biogenesis</keyword>
<evidence type="ECO:0000313" key="12">
    <source>
        <dbReference type="EMBL" id="GIP14548.1"/>
    </source>
</evidence>
<dbReference type="GO" id="GO:0005886">
    <property type="term" value="C:plasma membrane"/>
    <property type="evidence" value="ECO:0007669"/>
    <property type="project" value="UniProtKB-SubCell"/>
</dbReference>
<keyword evidence="9" id="KW-0472">Membrane</keyword>
<evidence type="ECO:0000256" key="3">
    <source>
        <dbReference type="ARBA" id="ARBA00020392"/>
    </source>
</evidence>
<evidence type="ECO:0000256" key="1">
    <source>
        <dbReference type="ARBA" id="ARBA00004413"/>
    </source>
</evidence>
<evidence type="ECO:0000256" key="10">
    <source>
        <dbReference type="ARBA" id="ARBA00023225"/>
    </source>
</evidence>
<proteinExistence type="inferred from homology"/>
<keyword evidence="6" id="KW-0145">Chemotaxis</keyword>
<dbReference type="GO" id="GO:0009288">
    <property type="term" value="C:bacterial-type flagellum"/>
    <property type="evidence" value="ECO:0007669"/>
    <property type="project" value="InterPro"/>
</dbReference>
<dbReference type="GO" id="GO:0015031">
    <property type="term" value="P:protein transport"/>
    <property type="evidence" value="ECO:0007669"/>
    <property type="project" value="UniProtKB-KW"/>
</dbReference>
<comment type="subcellular location">
    <subcellularLocation>
        <location evidence="1">Cell membrane</location>
        <topology evidence="1">Peripheral membrane protein</topology>
        <orientation evidence="1">Cytoplasmic side</orientation>
    </subcellularLocation>
</comment>
<evidence type="ECO:0000256" key="9">
    <source>
        <dbReference type="ARBA" id="ARBA00023136"/>
    </source>
</evidence>
<dbReference type="Gene3D" id="1.10.287.1700">
    <property type="match status" value="1"/>
</dbReference>
<keyword evidence="5" id="KW-1003">Cell membrane</keyword>
<evidence type="ECO:0000256" key="6">
    <source>
        <dbReference type="ARBA" id="ARBA00022500"/>
    </source>
</evidence>
<dbReference type="GO" id="GO:0071973">
    <property type="term" value="P:bacterial-type flagellum-dependent cell motility"/>
    <property type="evidence" value="ECO:0007669"/>
    <property type="project" value="InterPro"/>
</dbReference>
<evidence type="ECO:0000256" key="2">
    <source>
        <dbReference type="ARBA" id="ARBA00010004"/>
    </source>
</evidence>
<evidence type="ECO:0000313" key="13">
    <source>
        <dbReference type="Proteomes" id="UP000683139"/>
    </source>
</evidence>
<name>A0A919YIJ7_9BACL</name>
<protein>
    <recommendedName>
        <fullName evidence="3">Flagellar FliJ protein</fullName>
    </recommendedName>
</protein>
<dbReference type="InterPro" id="IPR053716">
    <property type="entry name" value="Flag_assembly_chemotaxis_eff"/>
</dbReference>